<dbReference type="GO" id="GO:0008663">
    <property type="term" value="F:2',3'-cyclic-nucleotide 2'-phosphodiesterase activity"/>
    <property type="evidence" value="ECO:0007669"/>
    <property type="project" value="UniProtKB-EC"/>
</dbReference>
<feature type="signal peptide" evidence="3">
    <location>
        <begin position="1"/>
        <end position="25"/>
    </location>
</feature>
<dbReference type="PROSITE" id="PS00786">
    <property type="entry name" value="5_NUCLEOTIDASE_2"/>
    <property type="match status" value="1"/>
</dbReference>
<dbReference type="EMBL" id="JROI01000016">
    <property type="protein sequence ID" value="KGI76802.1"/>
    <property type="molecule type" value="Genomic_DNA"/>
</dbReference>
<evidence type="ECO:0000256" key="2">
    <source>
        <dbReference type="ARBA" id="ARBA00022729"/>
    </source>
</evidence>
<dbReference type="OrthoDB" id="9803927at2"/>
<dbReference type="Proteomes" id="UP000029708">
    <property type="component" value="Unassembled WGS sequence"/>
</dbReference>
<dbReference type="HOGENOM" id="CLU_005854_4_1_6"/>
<comment type="caution">
    <text evidence="6">The sequence shown here is derived from an EMBL/GenBank/DDBJ whole genome shotgun (WGS) entry which is preliminary data.</text>
</comment>
<dbReference type="InterPro" id="IPR004843">
    <property type="entry name" value="Calcineurin-like_PHP"/>
</dbReference>
<dbReference type="GO" id="GO:0000166">
    <property type="term" value="F:nucleotide binding"/>
    <property type="evidence" value="ECO:0007669"/>
    <property type="project" value="UniProtKB-KW"/>
</dbReference>
<dbReference type="PANTHER" id="PTHR11575">
    <property type="entry name" value="5'-NUCLEOTIDASE-RELATED"/>
    <property type="match status" value="1"/>
</dbReference>
<keyword evidence="3 7" id="KW-0378">Hydrolase</keyword>
<accession>A0A099CT45</accession>
<dbReference type="InterPro" id="IPR006179">
    <property type="entry name" value="5_nucleotidase/apyrase"/>
</dbReference>
<reference evidence="7 9" key="2">
    <citation type="submission" date="2020-08" db="EMBL/GenBank/DDBJ databases">
        <title>Genomic Encyclopedia of Type Strains, Phase IV (KMG-IV): sequencing the most valuable type-strain genomes for metagenomic binning, comparative biology and taxonomic classification.</title>
        <authorList>
            <person name="Goeker M."/>
        </authorList>
    </citation>
    <scope>NUCLEOTIDE SEQUENCE [LARGE SCALE GENOMIC DNA]</scope>
    <source>
        <strain evidence="7 9">DSM 107085</strain>
    </source>
</reference>
<dbReference type="Pfam" id="PF02872">
    <property type="entry name" value="5_nucleotid_C"/>
    <property type="match status" value="1"/>
</dbReference>
<dbReference type="InterPro" id="IPR029052">
    <property type="entry name" value="Metallo-depent_PP-like"/>
</dbReference>
<dbReference type="EC" id="3.1.4.16" evidence="7"/>
<dbReference type="Proteomes" id="UP000560000">
    <property type="component" value="Unassembled WGS sequence"/>
</dbReference>
<evidence type="ECO:0000259" key="4">
    <source>
        <dbReference type="Pfam" id="PF00149"/>
    </source>
</evidence>
<protein>
    <submittedName>
        <fullName evidence="6">2', 3'-cyclic nucleotide 2'-phosphodiesterase</fullName>
    </submittedName>
    <submittedName>
        <fullName evidence="7">2',3'-cyclic-nucleotide 2'-phosphodiesterase/3'-nucleotidase</fullName>
        <ecNumber evidence="7">3.1.3.6</ecNumber>
        <ecNumber evidence="7">3.1.4.16</ecNumber>
    </submittedName>
</protein>
<feature type="domain" description="Calcineurin-like phosphoesterase" evidence="4">
    <location>
        <begin position="39"/>
        <end position="292"/>
    </location>
</feature>
<dbReference type="EC" id="3.1.3.6" evidence="7"/>
<dbReference type="GO" id="GO:0030288">
    <property type="term" value="C:outer membrane-bounded periplasmic space"/>
    <property type="evidence" value="ECO:0007669"/>
    <property type="project" value="TreeGrafter"/>
</dbReference>
<gene>
    <name evidence="7" type="ORF">HNQ86_002292</name>
    <name evidence="6" type="ORF">LF63_0114795</name>
</gene>
<feature type="domain" description="5'-Nucleotidase C-terminal" evidence="5">
    <location>
        <begin position="444"/>
        <end position="574"/>
    </location>
</feature>
<keyword evidence="8" id="KW-1185">Reference proteome</keyword>
<dbReference type="InterPro" id="IPR006146">
    <property type="entry name" value="5'-Nucleotdase_CS"/>
</dbReference>
<evidence type="ECO:0000256" key="1">
    <source>
        <dbReference type="ARBA" id="ARBA00006654"/>
    </source>
</evidence>
<sequence>MSLRRIALSSLSLLAGLCLSAVSFAATVPAGTAARVTLLETTDLHSHILSYDYYKLSADPQVGLERTATLIQRARATFPNTLLFDDGDTIQGSVLADYQALAHPVPCDRELAIYRAMDTLGYAAGTIGNHEFNYGLPFLALVTNDRMHVAGVKPRRCAGPRFPLVLSNVFSAEDGQPIYRPWRVIEKTVTATTPDGKTVRVPLRIGVLGFAPPPIMQWDKRHLDGKVTVMGVVDAARKYLPQLRAQHPDLIVALVHGGLDNGPYTPKMENAGWYLAKDVPGIDAMLLGHQHQAFPGPHFQGMPGVDTERGTVHGMPAVMGGFFGKDLGVIHLKLVRKDGHWVSDRAAARSEVMPICTSKTDCVPADPHIAPLVAAVQKATVTYVNTPIGRTDFRMTSVFADLGNVSALSIVNAAQRDYVKHWIAENRPDLKDIPVLSAAAAFRTGFGGPDDYTDVSPGALTLRSAADLYYYPNTLAAVRVDGAGLKAWLEQSARRFQRIDPTKTTPQALINPNYTGYNFDQIEGGVHYLIDVSQPVGQRIRDLTWDGKPVRADQTFIVATNNYRASGGGHFPGLDGHATVLDAPDANREILVQWIRAHSHVTRADFGPRPWQFAPLKTQGPVTITAPTDALDVTRGDHVGAVRKLHDDGNGLATYVIDLGKKQD</sequence>
<evidence type="ECO:0000313" key="8">
    <source>
        <dbReference type="Proteomes" id="UP000029708"/>
    </source>
</evidence>
<dbReference type="SUPFAM" id="SSF55816">
    <property type="entry name" value="5'-nucleotidase (syn. UDP-sugar hydrolase), C-terminal domain"/>
    <property type="match status" value="1"/>
</dbReference>
<dbReference type="Gene3D" id="3.90.780.10">
    <property type="entry name" value="5'-Nucleotidase, C-terminal domain"/>
    <property type="match status" value="1"/>
</dbReference>
<dbReference type="PRINTS" id="PR01607">
    <property type="entry name" value="APYRASEFAMLY"/>
</dbReference>
<comment type="similarity">
    <text evidence="1 3">Belongs to the 5'-nucleotidase family.</text>
</comment>
<dbReference type="STRING" id="1543381.LF63_0114795"/>
<feature type="chain" id="PRO_5033751169" evidence="3">
    <location>
        <begin position="26"/>
        <end position="664"/>
    </location>
</feature>
<dbReference type="InterPro" id="IPR036907">
    <property type="entry name" value="5'-Nucleotdase_C_sf"/>
</dbReference>
<dbReference type="PANTHER" id="PTHR11575:SF6">
    <property type="entry name" value="2',3'-CYCLIC-NUCLEOTIDE 2'-PHOSPHODIESTERASE_3'-NUCLEOTIDASE"/>
    <property type="match status" value="1"/>
</dbReference>
<keyword evidence="3" id="KW-0547">Nucleotide-binding</keyword>
<reference evidence="6 8" key="1">
    <citation type="submission" date="2014-09" db="EMBL/GenBank/DDBJ databases">
        <title>Xanthomonadaceae 3.5X direct submission.</title>
        <authorList>
            <person name="Fang T."/>
            <person name="Wang H."/>
        </authorList>
    </citation>
    <scope>NUCLEOTIDE SEQUENCE [LARGE SCALE GENOMIC DNA]</scope>
    <source>
        <strain evidence="6 8">3.5X</strain>
    </source>
</reference>
<evidence type="ECO:0000313" key="6">
    <source>
        <dbReference type="EMBL" id="KGI76802.1"/>
    </source>
</evidence>
<dbReference type="InterPro" id="IPR008334">
    <property type="entry name" value="5'-Nucleotdase_C"/>
</dbReference>
<dbReference type="GO" id="GO:0009166">
    <property type="term" value="P:nucleotide catabolic process"/>
    <property type="evidence" value="ECO:0007669"/>
    <property type="project" value="InterPro"/>
</dbReference>
<dbReference type="EMBL" id="JACHET010000001">
    <property type="protein sequence ID" value="MBB6184947.1"/>
    <property type="molecule type" value="Genomic_DNA"/>
</dbReference>
<dbReference type="PROSITE" id="PS00785">
    <property type="entry name" value="5_NUCLEOTIDASE_1"/>
    <property type="match status" value="1"/>
</dbReference>
<evidence type="ECO:0000313" key="9">
    <source>
        <dbReference type="Proteomes" id="UP000560000"/>
    </source>
</evidence>
<dbReference type="SUPFAM" id="SSF56300">
    <property type="entry name" value="Metallo-dependent phosphatases"/>
    <property type="match status" value="1"/>
</dbReference>
<keyword evidence="2 3" id="KW-0732">Signal</keyword>
<proteinExistence type="inferred from homology"/>
<name>A0A099CT45_9GAMM</name>
<dbReference type="GO" id="GO:0008254">
    <property type="term" value="F:3'-nucleotidase activity"/>
    <property type="evidence" value="ECO:0007669"/>
    <property type="project" value="UniProtKB-EC"/>
</dbReference>
<evidence type="ECO:0000259" key="5">
    <source>
        <dbReference type="Pfam" id="PF02872"/>
    </source>
</evidence>
<evidence type="ECO:0000313" key="7">
    <source>
        <dbReference type="EMBL" id="MBB6184947.1"/>
    </source>
</evidence>
<evidence type="ECO:0000256" key="3">
    <source>
        <dbReference type="RuleBase" id="RU362119"/>
    </source>
</evidence>
<dbReference type="NCBIfam" id="NF006938">
    <property type="entry name" value="PRK09420.1"/>
    <property type="match status" value="1"/>
</dbReference>
<dbReference type="Pfam" id="PF00149">
    <property type="entry name" value="Metallophos"/>
    <property type="match status" value="1"/>
</dbReference>
<dbReference type="RefSeq" id="WP_043104405.1">
    <property type="nucleotide sequence ID" value="NZ_JACHET010000001.1"/>
</dbReference>
<dbReference type="Gene3D" id="3.60.21.10">
    <property type="match status" value="1"/>
</dbReference>
<dbReference type="AlphaFoldDB" id="A0A099CT45"/>
<dbReference type="GO" id="GO:0046872">
    <property type="term" value="F:metal ion binding"/>
    <property type="evidence" value="ECO:0007669"/>
    <property type="project" value="InterPro"/>
</dbReference>
<organism evidence="6 8">
    <name type="scientific">Oleiagrimonas soli</name>
    <dbReference type="NCBI Taxonomy" id="1543381"/>
    <lineage>
        <taxon>Bacteria</taxon>
        <taxon>Pseudomonadati</taxon>
        <taxon>Pseudomonadota</taxon>
        <taxon>Gammaproteobacteria</taxon>
        <taxon>Lysobacterales</taxon>
        <taxon>Rhodanobacteraceae</taxon>
        <taxon>Oleiagrimonas</taxon>
    </lineage>
</organism>